<dbReference type="RefSeq" id="WP_169533126.1">
    <property type="nucleotide sequence ID" value="NZ_JABBGH010000003.1"/>
</dbReference>
<organism evidence="1 2">
    <name type="scientific">Hymenobacter polaris</name>
    <dbReference type="NCBI Taxonomy" id="2682546"/>
    <lineage>
        <taxon>Bacteria</taxon>
        <taxon>Pseudomonadati</taxon>
        <taxon>Bacteroidota</taxon>
        <taxon>Cytophagia</taxon>
        <taxon>Cytophagales</taxon>
        <taxon>Hymenobacteraceae</taxon>
        <taxon>Hymenobacter</taxon>
    </lineage>
</organism>
<sequence>MLNGLLLALLFAFLLPLTGRGQATPTKSVASPDSIAAVKRLFRQRRQGSSLGLAVGCGTVAPGATAMSTPPEPSQMLLPPTAVAGLGTNCSLLCLFSRLRFSSKREQQVLQLLARHQPLPGYVQRALSPVLASN</sequence>
<protein>
    <submittedName>
        <fullName evidence="1">Uncharacterized protein</fullName>
    </submittedName>
</protein>
<accession>A0A7Y0AHH5</accession>
<reference evidence="1 2" key="1">
    <citation type="submission" date="2020-04" db="EMBL/GenBank/DDBJ databases">
        <title>Hymenobacter polaris sp. nov., isolated from Arctic soil.</title>
        <authorList>
            <person name="Dahal R.H."/>
        </authorList>
    </citation>
    <scope>NUCLEOTIDE SEQUENCE [LARGE SCALE GENOMIC DNA]</scope>
    <source>
        <strain evidence="1 2">RP-2-7</strain>
    </source>
</reference>
<name>A0A7Y0AHH5_9BACT</name>
<evidence type="ECO:0000313" key="1">
    <source>
        <dbReference type="EMBL" id="NML67463.1"/>
    </source>
</evidence>
<gene>
    <name evidence="1" type="ORF">HHL22_19855</name>
</gene>
<comment type="caution">
    <text evidence="1">The sequence shown here is derived from an EMBL/GenBank/DDBJ whole genome shotgun (WGS) entry which is preliminary data.</text>
</comment>
<dbReference type="EMBL" id="JABBGH010000003">
    <property type="protein sequence ID" value="NML67463.1"/>
    <property type="molecule type" value="Genomic_DNA"/>
</dbReference>
<proteinExistence type="predicted"/>
<dbReference type="AlphaFoldDB" id="A0A7Y0AHH5"/>
<keyword evidence="2" id="KW-1185">Reference proteome</keyword>
<evidence type="ECO:0000313" key="2">
    <source>
        <dbReference type="Proteomes" id="UP000559626"/>
    </source>
</evidence>
<dbReference type="Proteomes" id="UP000559626">
    <property type="component" value="Unassembled WGS sequence"/>
</dbReference>